<keyword evidence="3" id="KW-1185">Reference proteome</keyword>
<evidence type="ECO:0000259" key="1">
    <source>
        <dbReference type="Pfam" id="PF04480"/>
    </source>
</evidence>
<dbReference type="RefSeq" id="WP_139366924.1">
    <property type="nucleotide sequence ID" value="NZ_FUWH01000001.1"/>
</dbReference>
<dbReference type="Proteomes" id="UP000190888">
    <property type="component" value="Unassembled WGS sequence"/>
</dbReference>
<reference evidence="2 3" key="1">
    <citation type="submission" date="2017-02" db="EMBL/GenBank/DDBJ databases">
        <authorList>
            <person name="Peterson S.W."/>
        </authorList>
    </citation>
    <scope>NUCLEOTIDE SEQUENCE [LARGE SCALE GENOMIC DNA]</scope>
    <source>
        <strain evidence="2 3">DSM 22335</strain>
    </source>
</reference>
<protein>
    <recommendedName>
        <fullName evidence="1">DUF559 domain-containing protein</fullName>
    </recommendedName>
</protein>
<dbReference type="InterPro" id="IPR007569">
    <property type="entry name" value="DUF559"/>
</dbReference>
<organism evidence="2 3">
    <name type="scientific">Sediminibacterium ginsengisoli</name>
    <dbReference type="NCBI Taxonomy" id="413434"/>
    <lineage>
        <taxon>Bacteria</taxon>
        <taxon>Pseudomonadati</taxon>
        <taxon>Bacteroidota</taxon>
        <taxon>Chitinophagia</taxon>
        <taxon>Chitinophagales</taxon>
        <taxon>Chitinophagaceae</taxon>
        <taxon>Sediminibacterium</taxon>
    </lineage>
</organism>
<evidence type="ECO:0000313" key="2">
    <source>
        <dbReference type="EMBL" id="SJZ32107.1"/>
    </source>
</evidence>
<dbReference type="OrthoDB" id="894178at2"/>
<sequence>MKKYNRNLGCIECDAAIDIRVFNYSIDNYFHPLCRRCQSWFSEILEYSTATDYAIELYFALKDRGVPARLEKSDGFKSIDIALPHAKVNIEVDGMHHSYNGKQAMSDLKRTLHSFKKGYSTLRIPNALTEYDLEQTADLITDYLIVSRRQNRKRYY</sequence>
<accession>A0A1T4JPZ8</accession>
<dbReference type="Gene3D" id="3.40.960.10">
    <property type="entry name" value="VSR Endonuclease"/>
    <property type="match status" value="1"/>
</dbReference>
<dbReference type="EMBL" id="FUWH01000001">
    <property type="protein sequence ID" value="SJZ32107.1"/>
    <property type="molecule type" value="Genomic_DNA"/>
</dbReference>
<dbReference type="AlphaFoldDB" id="A0A1T4JPZ8"/>
<evidence type="ECO:0000313" key="3">
    <source>
        <dbReference type="Proteomes" id="UP000190888"/>
    </source>
</evidence>
<name>A0A1T4JPZ8_9BACT</name>
<proteinExistence type="predicted"/>
<dbReference type="Pfam" id="PF04480">
    <property type="entry name" value="DUF559"/>
    <property type="match status" value="1"/>
</dbReference>
<gene>
    <name evidence="2" type="ORF">SAMN04488132_10142</name>
</gene>
<feature type="domain" description="DUF559" evidence="1">
    <location>
        <begin position="79"/>
        <end position="142"/>
    </location>
</feature>